<dbReference type="Pfam" id="PF10551">
    <property type="entry name" value="MULE"/>
    <property type="match status" value="1"/>
</dbReference>
<accession>A0AA36BSB0</accession>
<dbReference type="InterPro" id="IPR018289">
    <property type="entry name" value="MULE_transposase_dom"/>
</dbReference>
<keyword evidence="3" id="KW-1185">Reference proteome</keyword>
<dbReference type="AlphaFoldDB" id="A0AA36BSB0"/>
<feature type="domain" description="MULE transposase" evidence="1">
    <location>
        <begin position="105"/>
        <end position="190"/>
    </location>
</feature>
<evidence type="ECO:0000313" key="3">
    <source>
        <dbReference type="Proteomes" id="UP001162480"/>
    </source>
</evidence>
<dbReference type="Proteomes" id="UP001162480">
    <property type="component" value="Chromosome 22"/>
</dbReference>
<name>A0AA36BSB0_OCTVU</name>
<dbReference type="EMBL" id="OX597835">
    <property type="protein sequence ID" value="CAI9739154.1"/>
    <property type="molecule type" value="Genomic_DNA"/>
</dbReference>
<reference evidence="2" key="1">
    <citation type="submission" date="2023-08" db="EMBL/GenBank/DDBJ databases">
        <authorList>
            <person name="Alioto T."/>
            <person name="Alioto T."/>
            <person name="Gomez Garrido J."/>
        </authorList>
    </citation>
    <scope>NUCLEOTIDE SEQUENCE</scope>
</reference>
<sequence>MENIAVSSRSVIAAKFTQPKENTCSQLPRLSVLSKTIQRCRLENSGFPANPGTKTVFEIPEEYCKPDNGEQFLRYDSGIEYRQRISILASESALQDMTSYPRRACDGTFKIVPEQRFQLFSIHVQVKGSSFPWVFALLPNKTKQTYELVFEQLKIMQPNEIETMQPLDLMANFEVAVHKAFISSFPNSSIGNVCFI</sequence>
<evidence type="ECO:0000313" key="2">
    <source>
        <dbReference type="EMBL" id="CAI9739154.1"/>
    </source>
</evidence>
<evidence type="ECO:0000259" key="1">
    <source>
        <dbReference type="Pfam" id="PF10551"/>
    </source>
</evidence>
<organism evidence="2 3">
    <name type="scientific">Octopus vulgaris</name>
    <name type="common">Common octopus</name>
    <dbReference type="NCBI Taxonomy" id="6645"/>
    <lineage>
        <taxon>Eukaryota</taxon>
        <taxon>Metazoa</taxon>
        <taxon>Spiralia</taxon>
        <taxon>Lophotrochozoa</taxon>
        <taxon>Mollusca</taxon>
        <taxon>Cephalopoda</taxon>
        <taxon>Coleoidea</taxon>
        <taxon>Octopodiformes</taxon>
        <taxon>Octopoda</taxon>
        <taxon>Incirrata</taxon>
        <taxon>Octopodidae</taxon>
        <taxon>Octopus</taxon>
    </lineage>
</organism>
<protein>
    <recommendedName>
        <fullName evidence="1">MULE transposase domain-containing protein</fullName>
    </recommendedName>
</protein>
<proteinExistence type="predicted"/>
<gene>
    <name evidence="2" type="ORF">OCTVUL_1B027366</name>
</gene>